<feature type="coiled-coil region" evidence="1">
    <location>
        <begin position="106"/>
        <end position="167"/>
    </location>
</feature>
<evidence type="ECO:0000256" key="1">
    <source>
        <dbReference type="SAM" id="Coils"/>
    </source>
</evidence>
<feature type="region of interest" description="Disordered" evidence="2">
    <location>
        <begin position="272"/>
        <end position="357"/>
    </location>
</feature>
<organism evidence="3 4">
    <name type="scientific">Dictyostelium firmibasis</name>
    <dbReference type="NCBI Taxonomy" id="79012"/>
    <lineage>
        <taxon>Eukaryota</taxon>
        <taxon>Amoebozoa</taxon>
        <taxon>Evosea</taxon>
        <taxon>Eumycetozoa</taxon>
        <taxon>Dictyostelia</taxon>
        <taxon>Dictyosteliales</taxon>
        <taxon>Dictyosteliaceae</taxon>
        <taxon>Dictyostelium</taxon>
    </lineage>
</organism>
<sequence>MTETINLNLDLNEDLDKNEKINQMLQNIFQNLQELKTKMIVNKSKNKELFQVGTEIIKQSITSNNNTPTITSEKQVGQTPTIVSLDNQINNNNNNSNNNSNNNVNIEKTEIQIKEQQIEITELKEKLKQLNLEKDNKIEINQLSTQIDQLQKVIIILEKKNRTAESSYSDIKSSLETLIEKGRLQMKSLSHEKSKSEQYSKQFDQERDTNTQLRKENLHLKSKLQEMLFLLQKASEEDEEYYLSYSNELYKENQLLRELLGISKEMKNIKAINNNNNNNNNNNSNSNNNNKNSNDSSDSDNGDNINNIENNNNNNSVIYNNNNHNSNNNNNNNNNLENGIENSETNNNIMGEEDSNK</sequence>
<evidence type="ECO:0000313" key="3">
    <source>
        <dbReference type="EMBL" id="KAK5575682.1"/>
    </source>
</evidence>
<evidence type="ECO:0000256" key="2">
    <source>
        <dbReference type="SAM" id="MobiDB-lite"/>
    </source>
</evidence>
<keyword evidence="4" id="KW-1185">Reference proteome</keyword>
<keyword evidence="1" id="KW-0175">Coiled coil</keyword>
<reference evidence="3 4" key="1">
    <citation type="submission" date="2023-11" db="EMBL/GenBank/DDBJ databases">
        <title>Dfirmibasis_genome.</title>
        <authorList>
            <person name="Edelbroek B."/>
            <person name="Kjellin J."/>
            <person name="Jerlstrom-Hultqvist J."/>
            <person name="Soderbom F."/>
        </authorList>
    </citation>
    <scope>NUCLEOTIDE SEQUENCE [LARGE SCALE GENOMIC DNA]</scope>
    <source>
        <strain evidence="3 4">TNS-C-14</strain>
    </source>
</reference>
<dbReference type="EMBL" id="JAVFKY010000005">
    <property type="protein sequence ID" value="KAK5575682.1"/>
    <property type="molecule type" value="Genomic_DNA"/>
</dbReference>
<dbReference type="AlphaFoldDB" id="A0AAN7TTM1"/>
<feature type="compositionally biased region" description="Low complexity" evidence="2">
    <location>
        <begin position="302"/>
        <end position="344"/>
    </location>
</feature>
<feature type="compositionally biased region" description="Low complexity" evidence="2">
    <location>
        <begin position="273"/>
        <end position="296"/>
    </location>
</feature>
<comment type="caution">
    <text evidence="3">The sequence shown here is derived from an EMBL/GenBank/DDBJ whole genome shotgun (WGS) entry which is preliminary data.</text>
</comment>
<evidence type="ECO:0000313" key="4">
    <source>
        <dbReference type="Proteomes" id="UP001344447"/>
    </source>
</evidence>
<accession>A0AAN7TTM1</accession>
<dbReference type="Proteomes" id="UP001344447">
    <property type="component" value="Unassembled WGS sequence"/>
</dbReference>
<name>A0AAN7TTM1_9MYCE</name>
<proteinExistence type="predicted"/>
<gene>
    <name evidence="3" type="ORF">RB653_006815</name>
</gene>
<protein>
    <submittedName>
        <fullName evidence="3">Uncharacterized protein</fullName>
    </submittedName>
</protein>
<feature type="region of interest" description="Disordered" evidence="2">
    <location>
        <begin position="188"/>
        <end position="208"/>
    </location>
</feature>